<keyword evidence="2" id="KW-1185">Reference proteome</keyword>
<accession>A0A2H3IXI9</accession>
<dbReference type="EMBL" id="KB467831">
    <property type="protein sequence ID" value="PCH34441.1"/>
    <property type="molecule type" value="Genomic_DNA"/>
</dbReference>
<dbReference type="Proteomes" id="UP000218811">
    <property type="component" value="Unassembled WGS sequence"/>
</dbReference>
<evidence type="ECO:0000313" key="2">
    <source>
        <dbReference type="Proteomes" id="UP000218811"/>
    </source>
</evidence>
<dbReference type="AlphaFoldDB" id="A0A2H3IXI9"/>
<evidence type="ECO:0000313" key="1">
    <source>
        <dbReference type="EMBL" id="PCH34441.1"/>
    </source>
</evidence>
<name>A0A2H3IXI9_WOLCO</name>
<gene>
    <name evidence="1" type="ORF">WOLCODRAFT_135713</name>
</gene>
<protein>
    <submittedName>
        <fullName evidence="1">Uncharacterized protein</fullName>
    </submittedName>
</protein>
<sequence length="57" mass="6261">MVLGLASTVIGAVAYACSSGFQRRKPFYWGLGGHLEPVRWYVLHTLNSSTGMLRCSD</sequence>
<proteinExistence type="predicted"/>
<reference evidence="1 2" key="1">
    <citation type="journal article" date="2012" name="Science">
        <title>The Paleozoic origin of enzymatic lignin decomposition reconstructed from 31 fungal genomes.</title>
        <authorList>
            <person name="Floudas D."/>
            <person name="Binder M."/>
            <person name="Riley R."/>
            <person name="Barry K."/>
            <person name="Blanchette R.A."/>
            <person name="Henrissat B."/>
            <person name="Martinez A.T."/>
            <person name="Otillar R."/>
            <person name="Spatafora J.W."/>
            <person name="Yadav J.S."/>
            <person name="Aerts A."/>
            <person name="Benoit I."/>
            <person name="Boyd A."/>
            <person name="Carlson A."/>
            <person name="Copeland A."/>
            <person name="Coutinho P.M."/>
            <person name="de Vries R.P."/>
            <person name="Ferreira P."/>
            <person name="Findley K."/>
            <person name="Foster B."/>
            <person name="Gaskell J."/>
            <person name="Glotzer D."/>
            <person name="Gorecki P."/>
            <person name="Heitman J."/>
            <person name="Hesse C."/>
            <person name="Hori C."/>
            <person name="Igarashi K."/>
            <person name="Jurgens J.A."/>
            <person name="Kallen N."/>
            <person name="Kersten P."/>
            <person name="Kohler A."/>
            <person name="Kuees U."/>
            <person name="Kumar T.K.A."/>
            <person name="Kuo A."/>
            <person name="LaButti K."/>
            <person name="Larrondo L.F."/>
            <person name="Lindquist E."/>
            <person name="Ling A."/>
            <person name="Lombard V."/>
            <person name="Lucas S."/>
            <person name="Lundell T."/>
            <person name="Martin R."/>
            <person name="McLaughlin D.J."/>
            <person name="Morgenstern I."/>
            <person name="Morin E."/>
            <person name="Murat C."/>
            <person name="Nagy L.G."/>
            <person name="Nolan M."/>
            <person name="Ohm R.A."/>
            <person name="Patyshakuliyeva A."/>
            <person name="Rokas A."/>
            <person name="Ruiz-Duenas F.J."/>
            <person name="Sabat G."/>
            <person name="Salamov A."/>
            <person name="Samejima M."/>
            <person name="Schmutz J."/>
            <person name="Slot J.C."/>
            <person name="St John F."/>
            <person name="Stenlid J."/>
            <person name="Sun H."/>
            <person name="Sun S."/>
            <person name="Syed K."/>
            <person name="Tsang A."/>
            <person name="Wiebenga A."/>
            <person name="Young D."/>
            <person name="Pisabarro A."/>
            <person name="Eastwood D.C."/>
            <person name="Martin F."/>
            <person name="Cullen D."/>
            <person name="Grigoriev I.V."/>
            <person name="Hibbett D.S."/>
        </authorList>
    </citation>
    <scope>NUCLEOTIDE SEQUENCE [LARGE SCALE GENOMIC DNA]</scope>
    <source>
        <strain evidence="1 2">MD-104</strain>
    </source>
</reference>
<organism evidence="1 2">
    <name type="scientific">Wolfiporia cocos (strain MD-104)</name>
    <name type="common">Brown rot fungus</name>
    <dbReference type="NCBI Taxonomy" id="742152"/>
    <lineage>
        <taxon>Eukaryota</taxon>
        <taxon>Fungi</taxon>
        <taxon>Dikarya</taxon>
        <taxon>Basidiomycota</taxon>
        <taxon>Agaricomycotina</taxon>
        <taxon>Agaricomycetes</taxon>
        <taxon>Polyporales</taxon>
        <taxon>Phaeolaceae</taxon>
        <taxon>Wolfiporia</taxon>
    </lineage>
</organism>